<dbReference type="Gene3D" id="3.40.50.150">
    <property type="entry name" value="Vaccinia Virus protein VP39"/>
    <property type="match status" value="1"/>
</dbReference>
<dbReference type="InterPro" id="IPR004556">
    <property type="entry name" value="HemK-like"/>
</dbReference>
<feature type="domain" description="Release factor glutamine methyltransferase N-terminal" evidence="7">
    <location>
        <begin position="21"/>
        <end position="76"/>
    </location>
</feature>
<dbReference type="GO" id="GO:0032259">
    <property type="term" value="P:methylation"/>
    <property type="evidence" value="ECO:0007669"/>
    <property type="project" value="UniProtKB-KW"/>
</dbReference>
<keyword evidence="2 8" id="KW-0489">Methyltransferase</keyword>
<reference evidence="8" key="2">
    <citation type="submission" date="2020-09" db="EMBL/GenBank/DDBJ databases">
        <authorList>
            <person name="Sun Q."/>
            <person name="Zhou Y."/>
        </authorList>
    </citation>
    <scope>NUCLEOTIDE SEQUENCE</scope>
    <source>
        <strain evidence="8">CGMCC 1.15448</strain>
    </source>
</reference>
<dbReference type="EMBL" id="BMJC01000006">
    <property type="protein sequence ID" value="GGB21683.1"/>
    <property type="molecule type" value="Genomic_DNA"/>
</dbReference>
<dbReference type="InterPro" id="IPR050320">
    <property type="entry name" value="N5-glutamine_MTase"/>
</dbReference>
<dbReference type="CDD" id="cd02440">
    <property type="entry name" value="AdoMet_MTases"/>
    <property type="match status" value="1"/>
</dbReference>
<dbReference type="GO" id="GO:0102559">
    <property type="term" value="F:peptide chain release factor N(5)-glutamine methyltransferase activity"/>
    <property type="evidence" value="ECO:0007669"/>
    <property type="project" value="UniProtKB-EC"/>
</dbReference>
<evidence type="ECO:0000256" key="4">
    <source>
        <dbReference type="ARBA" id="ARBA00022691"/>
    </source>
</evidence>
<keyword evidence="9" id="KW-1185">Reference proteome</keyword>
<dbReference type="InterPro" id="IPR040758">
    <property type="entry name" value="PrmC_N"/>
</dbReference>
<gene>
    <name evidence="8" type="primary">prmC</name>
    <name evidence="8" type="ORF">GCM10011511_51890</name>
</gene>
<evidence type="ECO:0000256" key="2">
    <source>
        <dbReference type="ARBA" id="ARBA00022603"/>
    </source>
</evidence>
<dbReference type="Gene3D" id="1.10.8.10">
    <property type="entry name" value="DNA helicase RuvA subunit, C-terminal domain"/>
    <property type="match status" value="1"/>
</dbReference>
<proteinExistence type="predicted"/>
<reference evidence="8" key="1">
    <citation type="journal article" date="2014" name="Int. J. Syst. Evol. Microbiol.">
        <title>Complete genome sequence of Corynebacterium casei LMG S-19264T (=DSM 44701T), isolated from a smear-ripened cheese.</title>
        <authorList>
            <consortium name="US DOE Joint Genome Institute (JGI-PGF)"/>
            <person name="Walter F."/>
            <person name="Albersmeier A."/>
            <person name="Kalinowski J."/>
            <person name="Ruckert C."/>
        </authorList>
    </citation>
    <scope>NUCLEOTIDE SEQUENCE</scope>
    <source>
        <strain evidence="8">CGMCC 1.15448</strain>
    </source>
</reference>
<evidence type="ECO:0000313" key="9">
    <source>
        <dbReference type="Proteomes" id="UP000607559"/>
    </source>
</evidence>
<protein>
    <recommendedName>
        <fullName evidence="1">peptide chain release factor N(5)-glutamine methyltransferase</fullName>
        <ecNumber evidence="1">2.1.1.297</ecNumber>
    </recommendedName>
</protein>
<evidence type="ECO:0000313" key="8">
    <source>
        <dbReference type="EMBL" id="GGB21683.1"/>
    </source>
</evidence>
<evidence type="ECO:0000256" key="1">
    <source>
        <dbReference type="ARBA" id="ARBA00012771"/>
    </source>
</evidence>
<keyword evidence="4" id="KW-0949">S-adenosyl-L-methionine</keyword>
<evidence type="ECO:0000259" key="6">
    <source>
        <dbReference type="Pfam" id="PF05175"/>
    </source>
</evidence>
<comment type="catalytic activity">
    <reaction evidence="5">
        <text>L-glutaminyl-[peptide chain release factor] + S-adenosyl-L-methionine = N(5)-methyl-L-glutaminyl-[peptide chain release factor] + S-adenosyl-L-homocysteine + H(+)</text>
        <dbReference type="Rhea" id="RHEA:42896"/>
        <dbReference type="Rhea" id="RHEA-COMP:10271"/>
        <dbReference type="Rhea" id="RHEA-COMP:10272"/>
        <dbReference type="ChEBI" id="CHEBI:15378"/>
        <dbReference type="ChEBI" id="CHEBI:30011"/>
        <dbReference type="ChEBI" id="CHEBI:57856"/>
        <dbReference type="ChEBI" id="CHEBI:59789"/>
        <dbReference type="ChEBI" id="CHEBI:61891"/>
        <dbReference type="EC" id="2.1.1.297"/>
    </reaction>
</comment>
<dbReference type="InterPro" id="IPR007848">
    <property type="entry name" value="Small_mtfrase_dom"/>
</dbReference>
<evidence type="ECO:0000256" key="3">
    <source>
        <dbReference type="ARBA" id="ARBA00022679"/>
    </source>
</evidence>
<name>A0A8J2UI82_9BACT</name>
<comment type="caution">
    <text evidence="8">The sequence shown here is derived from an EMBL/GenBank/DDBJ whole genome shotgun (WGS) entry which is preliminary data.</text>
</comment>
<dbReference type="PANTHER" id="PTHR18895:SF74">
    <property type="entry name" value="MTRF1L RELEASE FACTOR GLUTAMINE METHYLTRANSFERASE"/>
    <property type="match status" value="1"/>
</dbReference>
<dbReference type="PANTHER" id="PTHR18895">
    <property type="entry name" value="HEMK METHYLTRANSFERASE"/>
    <property type="match status" value="1"/>
</dbReference>
<accession>A0A8J2UI82</accession>
<dbReference type="Proteomes" id="UP000607559">
    <property type="component" value="Unassembled WGS sequence"/>
</dbReference>
<dbReference type="AlphaFoldDB" id="A0A8J2UI82"/>
<organism evidence="8 9">
    <name type="scientific">Puia dinghuensis</name>
    <dbReference type="NCBI Taxonomy" id="1792502"/>
    <lineage>
        <taxon>Bacteria</taxon>
        <taxon>Pseudomonadati</taxon>
        <taxon>Bacteroidota</taxon>
        <taxon>Chitinophagia</taxon>
        <taxon>Chitinophagales</taxon>
        <taxon>Chitinophagaceae</taxon>
        <taxon>Puia</taxon>
    </lineage>
</organism>
<dbReference type="Pfam" id="PF17827">
    <property type="entry name" value="PrmC_N"/>
    <property type="match status" value="1"/>
</dbReference>
<keyword evidence="3" id="KW-0808">Transferase</keyword>
<dbReference type="NCBIfam" id="TIGR03534">
    <property type="entry name" value="RF_mod_PrmC"/>
    <property type="match status" value="1"/>
</dbReference>
<dbReference type="InterPro" id="IPR019874">
    <property type="entry name" value="RF_methyltr_PrmC"/>
</dbReference>
<dbReference type="Pfam" id="PF05175">
    <property type="entry name" value="MTS"/>
    <property type="match status" value="1"/>
</dbReference>
<feature type="domain" description="Methyltransferase small" evidence="6">
    <location>
        <begin position="111"/>
        <end position="191"/>
    </location>
</feature>
<evidence type="ECO:0000259" key="7">
    <source>
        <dbReference type="Pfam" id="PF17827"/>
    </source>
</evidence>
<dbReference type="InterPro" id="IPR029063">
    <property type="entry name" value="SAM-dependent_MTases_sf"/>
</dbReference>
<dbReference type="EC" id="2.1.1.297" evidence="1"/>
<dbReference type="RefSeq" id="WP_188937299.1">
    <property type="nucleotide sequence ID" value="NZ_BMJC01000006.1"/>
</dbReference>
<evidence type="ECO:0000256" key="5">
    <source>
        <dbReference type="ARBA" id="ARBA00048391"/>
    </source>
</evidence>
<sequence length="281" mass="31213">MDWFSAQKELAGGLTPLYGEREAAVIADWVMEAISGKKKLQRMMIRTEPMPPVVLAVYESCRDELLAHRPVQYVLGESWFGGLKFYVDERVLIPRPETEELVEWVIAEASGEGRLLDVGTGSGCIAVTLAHRLAAVDVYACDVSADALAVARRNAHELGVRVGFFELDFLDSGRWAELPPLRWLVSNPPYIPVAEKPTMATHVTDYEPGSALFVPNDDALVFYRALGEFARQRLATGGALFAEIHEEMGMAVQNLLVQLGAREVVLRKDLQGKQRMVKATW</sequence>
<dbReference type="SUPFAM" id="SSF53335">
    <property type="entry name" value="S-adenosyl-L-methionine-dependent methyltransferases"/>
    <property type="match status" value="1"/>
</dbReference>
<dbReference type="NCBIfam" id="TIGR00536">
    <property type="entry name" value="hemK_fam"/>
    <property type="match status" value="1"/>
</dbReference>